<comment type="caution">
    <text evidence="2">The sequence shown here is derived from an EMBL/GenBank/DDBJ whole genome shotgun (WGS) entry which is preliminary data.</text>
</comment>
<keyword evidence="3" id="KW-1185">Reference proteome</keyword>
<name>A0AAW0PJE2_9GOBI</name>
<reference evidence="3" key="1">
    <citation type="submission" date="2024-04" db="EMBL/GenBank/DDBJ databases">
        <title>Salinicola lusitanus LLJ914,a marine bacterium isolated from the Okinawa Trough.</title>
        <authorList>
            <person name="Li J."/>
        </authorList>
    </citation>
    <scope>NUCLEOTIDE SEQUENCE [LARGE SCALE GENOMIC DNA]</scope>
</reference>
<organism evidence="2 3">
    <name type="scientific">Mugilogobius chulae</name>
    <name type="common">yellowstripe goby</name>
    <dbReference type="NCBI Taxonomy" id="88201"/>
    <lineage>
        <taxon>Eukaryota</taxon>
        <taxon>Metazoa</taxon>
        <taxon>Chordata</taxon>
        <taxon>Craniata</taxon>
        <taxon>Vertebrata</taxon>
        <taxon>Euteleostomi</taxon>
        <taxon>Actinopterygii</taxon>
        <taxon>Neopterygii</taxon>
        <taxon>Teleostei</taxon>
        <taxon>Neoteleostei</taxon>
        <taxon>Acanthomorphata</taxon>
        <taxon>Gobiaria</taxon>
        <taxon>Gobiiformes</taxon>
        <taxon>Gobioidei</taxon>
        <taxon>Gobiidae</taxon>
        <taxon>Gobionellinae</taxon>
        <taxon>Mugilogobius</taxon>
    </lineage>
</organism>
<sequence length="342" mass="38071">MGCCYCTSQGLRSLGWVAWVDLSSLILPFCFHNTTDSTSVSEESMGQEESKKASASNESSDQGEATKDSTSSSDESTEQVFDEPWRVIDWGNNEELVKELTEYQPEIEGVKHLRVLVYGPVGAGKSSLINSMISALLGRMTIPAAVSNTQADEGSFTVQYKAHRIRKGRGKTKTYYPFLFNDIMGLESDQNMGVRADDIKLAMMGHVREGYKFNPKSSISSTNASEINSSVIQKMKEVRQTARDLGIPQIAIGTHIDEMYAEIEKDLKNVYKSKSLRKKMEMFSSEVGIPLNCIMAVKNYSEETKNNPDMDTLILTALKQMVNFGDDFIEEMSEMSDAADKI</sequence>
<protein>
    <recommendedName>
        <fullName evidence="4">G domain-containing protein</fullName>
    </recommendedName>
</protein>
<gene>
    <name evidence="2" type="ORF">WMY93_007399</name>
</gene>
<dbReference type="AlphaFoldDB" id="A0AAW0PJE2"/>
<evidence type="ECO:0008006" key="4">
    <source>
        <dbReference type="Google" id="ProtNLM"/>
    </source>
</evidence>
<proteinExistence type="predicted"/>
<evidence type="ECO:0000313" key="3">
    <source>
        <dbReference type="Proteomes" id="UP001460270"/>
    </source>
</evidence>
<dbReference type="PANTHER" id="PTHR14241">
    <property type="entry name" value="INTERFERON-INDUCED PROTEIN 44"/>
    <property type="match status" value="1"/>
</dbReference>
<evidence type="ECO:0000256" key="1">
    <source>
        <dbReference type="SAM" id="MobiDB-lite"/>
    </source>
</evidence>
<dbReference type="InterPro" id="IPR027417">
    <property type="entry name" value="P-loop_NTPase"/>
</dbReference>
<accession>A0AAW0PJE2</accession>
<dbReference type="EMBL" id="JBBPFD010000005">
    <property type="protein sequence ID" value="KAK7925089.1"/>
    <property type="molecule type" value="Genomic_DNA"/>
</dbReference>
<evidence type="ECO:0000313" key="2">
    <source>
        <dbReference type="EMBL" id="KAK7925089.1"/>
    </source>
</evidence>
<dbReference type="Proteomes" id="UP001460270">
    <property type="component" value="Unassembled WGS sequence"/>
</dbReference>
<dbReference type="PANTHER" id="PTHR14241:SF1">
    <property type="entry name" value="INTERFERON-INDUCED PROTEIN 44-RELATED"/>
    <property type="match status" value="1"/>
</dbReference>
<dbReference type="SUPFAM" id="SSF52540">
    <property type="entry name" value="P-loop containing nucleoside triphosphate hydrolases"/>
    <property type="match status" value="1"/>
</dbReference>
<feature type="region of interest" description="Disordered" evidence="1">
    <location>
        <begin position="38"/>
        <end position="80"/>
    </location>
</feature>
<dbReference type="GO" id="GO:0006955">
    <property type="term" value="P:immune response"/>
    <property type="evidence" value="ECO:0007669"/>
    <property type="project" value="TreeGrafter"/>
</dbReference>
<dbReference type="Gene3D" id="3.40.50.300">
    <property type="entry name" value="P-loop containing nucleotide triphosphate hydrolases"/>
    <property type="match status" value="1"/>
</dbReference>